<dbReference type="EMBL" id="JAAGRQ010000011">
    <property type="protein sequence ID" value="NDY55889.1"/>
    <property type="molecule type" value="Genomic_DNA"/>
</dbReference>
<feature type="signal peptide" evidence="2">
    <location>
        <begin position="1"/>
        <end position="24"/>
    </location>
</feature>
<evidence type="ECO:0000313" key="3">
    <source>
        <dbReference type="EMBL" id="NDY55889.1"/>
    </source>
</evidence>
<dbReference type="RefSeq" id="WP_163300944.1">
    <property type="nucleotide sequence ID" value="NZ_JAAGRQ010000011.1"/>
</dbReference>
<evidence type="ECO:0000256" key="2">
    <source>
        <dbReference type="SAM" id="SignalP"/>
    </source>
</evidence>
<organism evidence="3 4">
    <name type="scientific">Desulfolutivibrio sulfodismutans</name>
    <dbReference type="NCBI Taxonomy" id="63561"/>
    <lineage>
        <taxon>Bacteria</taxon>
        <taxon>Pseudomonadati</taxon>
        <taxon>Thermodesulfobacteriota</taxon>
        <taxon>Desulfovibrionia</taxon>
        <taxon>Desulfovibrionales</taxon>
        <taxon>Desulfovibrionaceae</taxon>
        <taxon>Desulfolutivibrio</taxon>
    </lineage>
</organism>
<keyword evidence="2" id="KW-0732">Signal</keyword>
<dbReference type="AlphaFoldDB" id="A0A7K3NL12"/>
<protein>
    <recommendedName>
        <fullName evidence="5">Lipoprotein</fullName>
    </recommendedName>
</protein>
<accession>A0A7K3NL12</accession>
<feature type="region of interest" description="Disordered" evidence="1">
    <location>
        <begin position="271"/>
        <end position="303"/>
    </location>
</feature>
<comment type="caution">
    <text evidence="3">The sequence shown here is derived from an EMBL/GenBank/DDBJ whole genome shotgun (WGS) entry which is preliminary data.</text>
</comment>
<sequence>MKRTTVLLAVAALCLGLASGCSTARNTWKDTKKLYKEYVDTDPTVDLTDEGITDPALQKLARLFGPVDQRLEMFIRVYYTQDNPPEAEWCEQLLRDFPWLSGVAVVNKDGSIRMQQPLIAMRPLEFGPILDNENRYAKRGLAATASVDDMGPIIYVGAPFFENNEFAGAIVSWFEPRNIVEASPAPDELIMLQPEAVLWPTAASGEGAGQGFLSANWAEVLKTEVQGEIQAGGGRYVWQSRYIGQLPILYLTQAPAGNEVKADKAAAAEVGQAAEASITEAPPADAGVGQELPPETVTPPPSF</sequence>
<dbReference type="PROSITE" id="PS51257">
    <property type="entry name" value="PROKAR_LIPOPROTEIN"/>
    <property type="match status" value="1"/>
</dbReference>
<gene>
    <name evidence="3" type="ORF">G3N56_03920</name>
</gene>
<keyword evidence="4" id="KW-1185">Reference proteome</keyword>
<proteinExistence type="predicted"/>
<feature type="chain" id="PRO_5029622628" description="Lipoprotein" evidence="2">
    <location>
        <begin position="25"/>
        <end position="303"/>
    </location>
</feature>
<evidence type="ECO:0008006" key="5">
    <source>
        <dbReference type="Google" id="ProtNLM"/>
    </source>
</evidence>
<name>A0A7K3NL12_9BACT</name>
<evidence type="ECO:0000256" key="1">
    <source>
        <dbReference type="SAM" id="MobiDB-lite"/>
    </source>
</evidence>
<dbReference type="Proteomes" id="UP000469724">
    <property type="component" value="Unassembled WGS sequence"/>
</dbReference>
<reference evidence="3 4" key="1">
    <citation type="submission" date="2020-02" db="EMBL/GenBank/DDBJ databases">
        <title>Comparative genomics of sulfur disproportionating microorganisms.</title>
        <authorList>
            <person name="Ward L.M."/>
            <person name="Bertran E."/>
            <person name="Johnston D.T."/>
        </authorList>
    </citation>
    <scope>NUCLEOTIDE SEQUENCE [LARGE SCALE GENOMIC DNA]</scope>
    <source>
        <strain evidence="3 4">DSM 3696</strain>
    </source>
</reference>
<evidence type="ECO:0000313" key="4">
    <source>
        <dbReference type="Proteomes" id="UP000469724"/>
    </source>
</evidence>